<organism evidence="1 2">
    <name type="scientific">Corchorus capsularis</name>
    <name type="common">Jute</name>
    <dbReference type="NCBI Taxonomy" id="210143"/>
    <lineage>
        <taxon>Eukaryota</taxon>
        <taxon>Viridiplantae</taxon>
        <taxon>Streptophyta</taxon>
        <taxon>Embryophyta</taxon>
        <taxon>Tracheophyta</taxon>
        <taxon>Spermatophyta</taxon>
        <taxon>Magnoliopsida</taxon>
        <taxon>eudicotyledons</taxon>
        <taxon>Gunneridae</taxon>
        <taxon>Pentapetalae</taxon>
        <taxon>rosids</taxon>
        <taxon>malvids</taxon>
        <taxon>Malvales</taxon>
        <taxon>Malvaceae</taxon>
        <taxon>Grewioideae</taxon>
        <taxon>Apeibeae</taxon>
        <taxon>Corchorus</taxon>
    </lineage>
</organism>
<gene>
    <name evidence="1" type="ORF">CCACVL1_21565</name>
</gene>
<accession>A0A1R3H4L7</accession>
<dbReference type="Gramene" id="OMO65281">
    <property type="protein sequence ID" value="OMO65281"/>
    <property type="gene ID" value="CCACVL1_21565"/>
</dbReference>
<name>A0A1R3H4L7_COCAP</name>
<dbReference type="Proteomes" id="UP000188268">
    <property type="component" value="Unassembled WGS sequence"/>
</dbReference>
<comment type="caution">
    <text evidence="1">The sequence shown here is derived from an EMBL/GenBank/DDBJ whole genome shotgun (WGS) entry which is preliminary data.</text>
</comment>
<proteinExistence type="predicted"/>
<dbReference type="AlphaFoldDB" id="A0A1R3H4L7"/>
<reference evidence="1 2" key="1">
    <citation type="submission" date="2013-09" db="EMBL/GenBank/DDBJ databases">
        <title>Corchorus capsularis genome sequencing.</title>
        <authorList>
            <person name="Alam M."/>
            <person name="Haque M.S."/>
            <person name="Islam M.S."/>
            <person name="Emdad E.M."/>
            <person name="Islam M.M."/>
            <person name="Ahmed B."/>
            <person name="Halim A."/>
            <person name="Hossen Q.M.M."/>
            <person name="Hossain M.Z."/>
            <person name="Ahmed R."/>
            <person name="Khan M.M."/>
            <person name="Islam R."/>
            <person name="Rashid M.M."/>
            <person name="Khan S.A."/>
            <person name="Rahman M.S."/>
            <person name="Alam M."/>
        </authorList>
    </citation>
    <scope>NUCLEOTIDE SEQUENCE [LARGE SCALE GENOMIC DNA]</scope>
    <source>
        <strain evidence="2">cv. CVL-1</strain>
        <tissue evidence="1">Whole seedling</tissue>
    </source>
</reference>
<sequence>MTFIEVLCGRGLRGFGGDRGDGMGGEKGVHRTDGGRLEGTIGARFGDGDDAAHANGRGPAAGKAGIRVARRLYHQRIERVSGMAARGAPHFCSLKTK</sequence>
<evidence type="ECO:0000313" key="1">
    <source>
        <dbReference type="EMBL" id="OMO65281.1"/>
    </source>
</evidence>
<protein>
    <submittedName>
        <fullName evidence="1">Uncharacterized protein</fullName>
    </submittedName>
</protein>
<dbReference type="EMBL" id="AWWV01012652">
    <property type="protein sequence ID" value="OMO65281.1"/>
    <property type="molecule type" value="Genomic_DNA"/>
</dbReference>
<keyword evidence="2" id="KW-1185">Reference proteome</keyword>
<evidence type="ECO:0000313" key="2">
    <source>
        <dbReference type="Proteomes" id="UP000188268"/>
    </source>
</evidence>